<dbReference type="PROSITE" id="PS50850">
    <property type="entry name" value="MFS"/>
    <property type="match status" value="1"/>
</dbReference>
<feature type="transmembrane region" description="Helical" evidence="7">
    <location>
        <begin position="451"/>
        <end position="472"/>
    </location>
</feature>
<protein>
    <submittedName>
        <fullName evidence="9">Drug:H+ antiporter-2 (14 Spanner) (DHA2) family drug resistance MFS transporter</fullName>
    </submittedName>
</protein>
<dbReference type="RefSeq" id="WP_007471584.1">
    <property type="nucleotide sequence ID" value="NZ_KI391953.1"/>
</dbReference>
<dbReference type="NCBIfam" id="TIGR00711">
    <property type="entry name" value="efflux_EmrB"/>
    <property type="match status" value="1"/>
</dbReference>
<feature type="transmembrane region" description="Helical" evidence="7">
    <location>
        <begin position="137"/>
        <end position="160"/>
    </location>
</feature>
<evidence type="ECO:0000256" key="5">
    <source>
        <dbReference type="ARBA" id="ARBA00022989"/>
    </source>
</evidence>
<keyword evidence="4 7" id="KW-0812">Transmembrane</keyword>
<feature type="transmembrane region" description="Helical" evidence="7">
    <location>
        <begin position="12"/>
        <end position="35"/>
    </location>
</feature>
<evidence type="ECO:0000256" key="4">
    <source>
        <dbReference type="ARBA" id="ARBA00022692"/>
    </source>
</evidence>
<comment type="subcellular location">
    <subcellularLocation>
        <location evidence="1">Cell membrane</location>
        <topology evidence="1">Multi-pass membrane protein</topology>
    </subcellularLocation>
</comment>
<dbReference type="Pfam" id="PF07690">
    <property type="entry name" value="MFS_1"/>
    <property type="match status" value="1"/>
</dbReference>
<dbReference type="STRING" id="679197.HMPREF9336_02931"/>
<feature type="transmembrane region" description="Helical" evidence="7">
    <location>
        <begin position="80"/>
        <end position="106"/>
    </location>
</feature>
<gene>
    <name evidence="9" type="ORF">HMPREF9336_02931</name>
</gene>
<accession>E5XTV9</accession>
<dbReference type="GO" id="GO:0022857">
    <property type="term" value="F:transmembrane transporter activity"/>
    <property type="evidence" value="ECO:0007669"/>
    <property type="project" value="InterPro"/>
</dbReference>
<dbReference type="EMBL" id="ACZI02000001">
    <property type="protein sequence ID" value="EFV12239.1"/>
    <property type="molecule type" value="Genomic_DNA"/>
</dbReference>
<evidence type="ECO:0000256" key="7">
    <source>
        <dbReference type="SAM" id="Phobius"/>
    </source>
</evidence>
<evidence type="ECO:0000256" key="6">
    <source>
        <dbReference type="ARBA" id="ARBA00023136"/>
    </source>
</evidence>
<dbReference type="PRINTS" id="PR01036">
    <property type="entry name" value="TCRTETB"/>
</dbReference>
<feature type="transmembrane region" description="Helical" evidence="7">
    <location>
        <begin position="200"/>
        <end position="218"/>
    </location>
</feature>
<feature type="transmembrane region" description="Helical" evidence="7">
    <location>
        <begin position="112"/>
        <end position="130"/>
    </location>
</feature>
<dbReference type="InterPro" id="IPR011701">
    <property type="entry name" value="MFS"/>
</dbReference>
<evidence type="ECO:0000259" key="8">
    <source>
        <dbReference type="PROSITE" id="PS50850"/>
    </source>
</evidence>
<proteinExistence type="predicted"/>
<dbReference type="HOGENOM" id="CLU_000960_28_1_11"/>
<comment type="caution">
    <text evidence="9">The sequence shown here is derived from an EMBL/GenBank/DDBJ whole genome shotgun (WGS) entry which is preliminary data.</text>
</comment>
<feature type="transmembrane region" description="Helical" evidence="7">
    <location>
        <begin position="358"/>
        <end position="378"/>
    </location>
</feature>
<feature type="domain" description="Major facilitator superfamily (MFS) profile" evidence="8">
    <location>
        <begin position="14"/>
        <end position="474"/>
    </location>
</feature>
<evidence type="ECO:0000256" key="3">
    <source>
        <dbReference type="ARBA" id="ARBA00022475"/>
    </source>
</evidence>
<feature type="transmembrane region" description="Helical" evidence="7">
    <location>
        <begin position="166"/>
        <end position="188"/>
    </location>
</feature>
<dbReference type="OrthoDB" id="7375466at2"/>
<dbReference type="CDD" id="cd17321">
    <property type="entry name" value="MFS_MMR_MDR_like"/>
    <property type="match status" value="1"/>
</dbReference>
<keyword evidence="3" id="KW-1003">Cell membrane</keyword>
<name>E5XTV9_SEGRC</name>
<dbReference type="Gene3D" id="1.20.1720.10">
    <property type="entry name" value="Multidrug resistance protein D"/>
    <property type="match status" value="1"/>
</dbReference>
<evidence type="ECO:0000313" key="10">
    <source>
        <dbReference type="Proteomes" id="UP000004816"/>
    </source>
</evidence>
<dbReference type="Gene3D" id="1.20.1250.20">
    <property type="entry name" value="MFS general substrate transporter like domains"/>
    <property type="match status" value="1"/>
</dbReference>
<dbReference type="GO" id="GO:0005886">
    <property type="term" value="C:plasma membrane"/>
    <property type="evidence" value="ECO:0007669"/>
    <property type="project" value="UniProtKB-SubCell"/>
</dbReference>
<dbReference type="eggNOG" id="COG0477">
    <property type="taxonomic scope" value="Bacteria"/>
</dbReference>
<keyword evidence="5 7" id="KW-1133">Transmembrane helix</keyword>
<keyword evidence="6 7" id="KW-0472">Membrane</keyword>
<feature type="transmembrane region" description="Helical" evidence="7">
    <location>
        <begin position="332"/>
        <end position="352"/>
    </location>
</feature>
<dbReference type="SUPFAM" id="SSF103473">
    <property type="entry name" value="MFS general substrate transporter"/>
    <property type="match status" value="1"/>
</dbReference>
<sequence length="488" mass="50753">MSAPERREHNPWLALAALCIGFFMILVDVTIVSVAQKAIMADLRADLSSVVWVTSAYLLAGSVPLLVSGRLGDRFGQGRVYLAGLVVFTASSAWCGCSATVGMLIAARAVQGLGSAFMTPQTMAIITRIFPSAKLGAALGAWGATAGFATLFGPLAGGVIVDRLGWQWIFFINVPVGVAAFAMATRLLPPLPICRLPFDFVGFTLSGLGLFALVLGLLEGERWDWDARPWLLILGGVLLLAGFAAWEGRSRAAPLMPLALFRDRNFAISSLVIATVSFMMSGFMLPVMLYLQIALGFSAVHAALTTTPMALASGLLSPLGGRLADRFHPRNVIGIGVILLGVGACWFAAVATADADQWRLMAPMAVVGMGAASTYAPIGAAATRNLPGRDAGVYNTSRMVGAVLGSASVGALMQALAADKLPPRAMGGLAGQTGALPEALRPGFASAMSQSMLLCVVVLAFGVLVAVSYGHAEARGEETGRTPAFSGH</sequence>
<dbReference type="InterPro" id="IPR004638">
    <property type="entry name" value="EmrB-like"/>
</dbReference>
<dbReference type="PANTHER" id="PTHR42718">
    <property type="entry name" value="MAJOR FACILITATOR SUPERFAMILY MULTIDRUG TRANSPORTER MFSC"/>
    <property type="match status" value="1"/>
</dbReference>
<keyword evidence="2" id="KW-0813">Transport</keyword>
<feature type="transmembrane region" description="Helical" evidence="7">
    <location>
        <begin position="230"/>
        <end position="246"/>
    </location>
</feature>
<dbReference type="InterPro" id="IPR020846">
    <property type="entry name" value="MFS_dom"/>
</dbReference>
<evidence type="ECO:0000256" key="1">
    <source>
        <dbReference type="ARBA" id="ARBA00004651"/>
    </source>
</evidence>
<dbReference type="PANTHER" id="PTHR42718:SF42">
    <property type="entry name" value="EXPORT PROTEIN"/>
    <property type="match status" value="1"/>
</dbReference>
<evidence type="ECO:0000313" key="9">
    <source>
        <dbReference type="EMBL" id="EFV12239.1"/>
    </source>
</evidence>
<feature type="transmembrane region" description="Helical" evidence="7">
    <location>
        <begin position="399"/>
        <end position="417"/>
    </location>
</feature>
<organism evidence="9 10">
    <name type="scientific">Segniliparus rugosus (strain ATCC BAA-974 / DSM 45345 / CCUG 50838 / CIP 108380 / JCM 13579 / CDC 945)</name>
    <dbReference type="NCBI Taxonomy" id="679197"/>
    <lineage>
        <taxon>Bacteria</taxon>
        <taxon>Bacillati</taxon>
        <taxon>Actinomycetota</taxon>
        <taxon>Actinomycetes</taxon>
        <taxon>Mycobacteriales</taxon>
        <taxon>Segniliparaceae</taxon>
        <taxon>Segniliparus</taxon>
    </lineage>
</organism>
<feature type="transmembrane region" description="Helical" evidence="7">
    <location>
        <begin position="299"/>
        <end position="320"/>
    </location>
</feature>
<evidence type="ECO:0000256" key="2">
    <source>
        <dbReference type="ARBA" id="ARBA00022448"/>
    </source>
</evidence>
<dbReference type="InterPro" id="IPR036259">
    <property type="entry name" value="MFS_trans_sf"/>
</dbReference>
<feature type="transmembrane region" description="Helical" evidence="7">
    <location>
        <begin position="47"/>
        <end position="68"/>
    </location>
</feature>
<dbReference type="AlphaFoldDB" id="E5XTV9"/>
<dbReference type="Proteomes" id="UP000004816">
    <property type="component" value="Unassembled WGS sequence"/>
</dbReference>
<reference evidence="9 10" key="1">
    <citation type="journal article" date="2011" name="Stand. Genomic Sci.">
        <title>High quality draft genome sequence of Segniliparus rugosus CDC 945(T)= (ATCC BAA-974(T)).</title>
        <authorList>
            <person name="Earl A.M."/>
            <person name="Desjardins C.A."/>
            <person name="Fitzgerald M.G."/>
            <person name="Arachchi H.M."/>
            <person name="Zeng Q."/>
            <person name="Mehta T."/>
            <person name="Griggs A."/>
            <person name="Birren B.W."/>
            <person name="Toney N.C."/>
            <person name="Carr J."/>
            <person name="Posey J."/>
            <person name="Butler W.R."/>
        </authorList>
    </citation>
    <scope>NUCLEOTIDE SEQUENCE [LARGE SCALE GENOMIC DNA]</scope>
    <source>
        <strain evidence="10">ATCC BAA-974 / DSM 45345 / CCUG 50838 / CIP 108380 / JCM 13579 / CDC 945</strain>
    </source>
</reference>
<feature type="transmembrane region" description="Helical" evidence="7">
    <location>
        <begin position="266"/>
        <end position="293"/>
    </location>
</feature>
<keyword evidence="10" id="KW-1185">Reference proteome</keyword>